<organism evidence="2 3">
    <name type="scientific">Winogradskyella luteola</name>
    <dbReference type="NCBI Taxonomy" id="2828330"/>
    <lineage>
        <taxon>Bacteria</taxon>
        <taxon>Pseudomonadati</taxon>
        <taxon>Bacteroidota</taxon>
        <taxon>Flavobacteriia</taxon>
        <taxon>Flavobacteriales</taxon>
        <taxon>Flavobacteriaceae</taxon>
        <taxon>Winogradskyella</taxon>
    </lineage>
</organism>
<dbReference type="PROSITE" id="PS51257">
    <property type="entry name" value="PROKAR_LIPOPROTEIN"/>
    <property type="match status" value="1"/>
</dbReference>
<keyword evidence="1" id="KW-0732">Signal</keyword>
<evidence type="ECO:0008006" key="4">
    <source>
        <dbReference type="Google" id="ProtNLM"/>
    </source>
</evidence>
<dbReference type="Proteomes" id="UP001138894">
    <property type="component" value="Unassembled WGS sequence"/>
</dbReference>
<evidence type="ECO:0000256" key="1">
    <source>
        <dbReference type="SAM" id="SignalP"/>
    </source>
</evidence>
<evidence type="ECO:0000313" key="2">
    <source>
        <dbReference type="EMBL" id="MBV7267981.1"/>
    </source>
</evidence>
<sequence>MKKSIILLFLIYFLIGCTSDDSNPNTSNVTVSIEASGLNDDKLALNNSATFTAIVSGFEGDVSSLTYRWRLSTENGELSDSENPLPNPSVSGSSINCVGKSEGDEEITVEVLDEFNSVLALASYTFTILPSNDPGGSYGCFDQPKLIYRNGTFNFVLNFDGTNEEYLGIGGGIGVAISPDGEWIAQARDTQSGWQMHIFRCDGSTGLIPIPVTFVEDDSCPKFSLDSKKLYFTGAVDSPSAPVNGNIYEIFAYDLETGALNQLTSVAEQGDFIFGCFAISPVTGDIAFTRYNFDTEQTKLAFLQPESGLVTDFTTFPQGFGNSNLDWSPDAGDIIFWAQFNDTPGIYRINLTSGSQPLLIYQNEANSDFSFSPTYYNGGDRIAWVGPSQNGQTGNSLFSTNANGEDLQTLLDANSSIFLLYGILR</sequence>
<feature type="signal peptide" evidence="1">
    <location>
        <begin position="1"/>
        <end position="19"/>
    </location>
</feature>
<dbReference type="AlphaFoldDB" id="A0A9X1F6E6"/>
<reference evidence="2" key="1">
    <citation type="submission" date="2021-04" db="EMBL/GenBank/DDBJ databases">
        <authorList>
            <person name="Pira H."/>
            <person name="Risdian C."/>
            <person name="Wink J."/>
        </authorList>
    </citation>
    <scope>NUCLEOTIDE SEQUENCE</scope>
    <source>
        <strain evidence="2">WHY3</strain>
    </source>
</reference>
<gene>
    <name evidence="2" type="ORF">KCG49_02100</name>
</gene>
<evidence type="ECO:0000313" key="3">
    <source>
        <dbReference type="Proteomes" id="UP001138894"/>
    </source>
</evidence>
<dbReference type="PANTHER" id="PTHR36842:SF1">
    <property type="entry name" value="PROTEIN TOLB"/>
    <property type="match status" value="1"/>
</dbReference>
<proteinExistence type="predicted"/>
<dbReference type="EMBL" id="JAGSPD010000001">
    <property type="protein sequence ID" value="MBV7267981.1"/>
    <property type="molecule type" value="Genomic_DNA"/>
</dbReference>
<dbReference type="RefSeq" id="WP_218544513.1">
    <property type="nucleotide sequence ID" value="NZ_JAGSPD010000001.1"/>
</dbReference>
<feature type="chain" id="PRO_5040813705" description="WD40-like Beta Propeller Repeat" evidence="1">
    <location>
        <begin position="20"/>
        <end position="425"/>
    </location>
</feature>
<comment type="caution">
    <text evidence="2">The sequence shown here is derived from an EMBL/GenBank/DDBJ whole genome shotgun (WGS) entry which is preliminary data.</text>
</comment>
<name>A0A9X1F6E6_9FLAO</name>
<keyword evidence="3" id="KW-1185">Reference proteome</keyword>
<dbReference type="PANTHER" id="PTHR36842">
    <property type="entry name" value="PROTEIN TOLB HOMOLOG"/>
    <property type="match status" value="1"/>
</dbReference>
<protein>
    <recommendedName>
        <fullName evidence="4">WD40-like Beta Propeller Repeat</fullName>
    </recommendedName>
</protein>
<accession>A0A9X1F6E6</accession>